<dbReference type="STRING" id="1561998.A0A1I7TRB6"/>
<feature type="chain" id="PRO_5009307862" evidence="1">
    <location>
        <begin position="21"/>
        <end position="72"/>
    </location>
</feature>
<proteinExistence type="predicted"/>
<protein>
    <submittedName>
        <fullName evidence="3">Sm domain-containing protein</fullName>
    </submittedName>
</protein>
<dbReference type="Gene3D" id="3.10.129.10">
    <property type="entry name" value="Hotdog Thioesterase"/>
    <property type="match status" value="1"/>
</dbReference>
<evidence type="ECO:0000256" key="1">
    <source>
        <dbReference type="SAM" id="SignalP"/>
    </source>
</evidence>
<feature type="signal peptide" evidence="1">
    <location>
        <begin position="1"/>
        <end position="20"/>
    </location>
</feature>
<evidence type="ECO:0000313" key="3">
    <source>
        <dbReference type="WBParaSite" id="Csp11.Scaffold629.g10992.t2"/>
    </source>
</evidence>
<accession>A0A1I7TRB6</accession>
<keyword evidence="1" id="KW-0732">Signal</keyword>
<organism evidence="2 3">
    <name type="scientific">Caenorhabditis tropicalis</name>
    <dbReference type="NCBI Taxonomy" id="1561998"/>
    <lineage>
        <taxon>Eukaryota</taxon>
        <taxon>Metazoa</taxon>
        <taxon>Ecdysozoa</taxon>
        <taxon>Nematoda</taxon>
        <taxon>Chromadorea</taxon>
        <taxon>Rhabditida</taxon>
        <taxon>Rhabditina</taxon>
        <taxon>Rhabditomorpha</taxon>
        <taxon>Rhabditoidea</taxon>
        <taxon>Rhabditidae</taxon>
        <taxon>Peloderinae</taxon>
        <taxon>Caenorhabditis</taxon>
    </lineage>
</organism>
<reference evidence="3" key="1">
    <citation type="submission" date="2016-11" db="UniProtKB">
        <authorList>
            <consortium name="WormBaseParasite"/>
        </authorList>
    </citation>
    <scope>IDENTIFICATION</scope>
</reference>
<sequence length="72" mass="7826">MTTCDICPLSVCLLIRGADAIQWFLVETRTEIATGNKAKIFGGVFDSNMECVVSFIQEAYIVPGKPLGDSKL</sequence>
<keyword evidence="2" id="KW-1185">Reference proteome</keyword>
<name>A0A1I7TRB6_9PELO</name>
<dbReference type="AlphaFoldDB" id="A0A1I7TRB6"/>
<dbReference type="WBParaSite" id="Csp11.Scaffold629.g10992.t2">
    <property type="protein sequence ID" value="Csp11.Scaffold629.g10992.t2"/>
    <property type="gene ID" value="Csp11.Scaffold629.g10992"/>
</dbReference>
<evidence type="ECO:0000313" key="2">
    <source>
        <dbReference type="Proteomes" id="UP000095282"/>
    </source>
</evidence>
<dbReference type="Proteomes" id="UP000095282">
    <property type="component" value="Unplaced"/>
</dbReference>